<evidence type="ECO:0000313" key="1">
    <source>
        <dbReference type="EMBL" id="KAF9479429.1"/>
    </source>
</evidence>
<keyword evidence="2" id="KW-1185">Reference proteome</keyword>
<accession>A0A9P5Z3I0</accession>
<dbReference type="EMBL" id="MU155213">
    <property type="protein sequence ID" value="KAF9479429.1"/>
    <property type="molecule type" value="Genomic_DNA"/>
</dbReference>
<evidence type="ECO:0000313" key="2">
    <source>
        <dbReference type="Proteomes" id="UP000807469"/>
    </source>
</evidence>
<comment type="caution">
    <text evidence="1">The sequence shown here is derived from an EMBL/GenBank/DDBJ whole genome shotgun (WGS) entry which is preliminary data.</text>
</comment>
<sequence length="360" mass="41119">MYHNRFLPLEIIDRVMEDLASDDLKFVKSCALTSTGHLKIAIRISDEPGSKMKKLIAQLRRTPAIAEYTRHLHVHVVESAWQWNSPLVVPKAFKVFSKLESYELSYQDSRSSMPFTEAYTLNSGTMQPTLKELLLRPMLTLMTLNMDAPVTNFPFAQLPLYFPNLRSLKFGRDFAVLNQDEIGFLSEALPFEPAKLGHLRLQESNGKPRGDLLLSFWRQININIKFFCSSSSATHRSFITEEEIVLDLTGIGNLLLASSDSFKSIRISTFANIYHDKDPLHGLYKELEVLGRNSNVLETLSYELRIERSSTCSTGKEWAALDRVFEDFAWSKLKEASIDIYAGVAPLRYGDSLQRRRIRT</sequence>
<dbReference type="AlphaFoldDB" id="A0A9P5Z3I0"/>
<protein>
    <submittedName>
        <fullName evidence="1">Uncharacterized protein</fullName>
    </submittedName>
</protein>
<organism evidence="1 2">
    <name type="scientific">Pholiota conissans</name>
    <dbReference type="NCBI Taxonomy" id="109636"/>
    <lineage>
        <taxon>Eukaryota</taxon>
        <taxon>Fungi</taxon>
        <taxon>Dikarya</taxon>
        <taxon>Basidiomycota</taxon>
        <taxon>Agaricomycotina</taxon>
        <taxon>Agaricomycetes</taxon>
        <taxon>Agaricomycetidae</taxon>
        <taxon>Agaricales</taxon>
        <taxon>Agaricineae</taxon>
        <taxon>Strophariaceae</taxon>
        <taxon>Pholiota</taxon>
    </lineage>
</organism>
<proteinExistence type="predicted"/>
<gene>
    <name evidence="1" type="ORF">BDN70DRAFT_921249</name>
</gene>
<name>A0A9P5Z3I0_9AGAR</name>
<dbReference type="Proteomes" id="UP000807469">
    <property type="component" value="Unassembled WGS sequence"/>
</dbReference>
<dbReference type="OrthoDB" id="2745898at2759"/>
<reference evidence="1" key="1">
    <citation type="submission" date="2020-11" db="EMBL/GenBank/DDBJ databases">
        <authorList>
            <consortium name="DOE Joint Genome Institute"/>
            <person name="Ahrendt S."/>
            <person name="Riley R."/>
            <person name="Andreopoulos W."/>
            <person name="Labutti K."/>
            <person name="Pangilinan J."/>
            <person name="Ruiz-Duenas F.J."/>
            <person name="Barrasa J.M."/>
            <person name="Sanchez-Garcia M."/>
            <person name="Camarero S."/>
            <person name="Miyauchi S."/>
            <person name="Serrano A."/>
            <person name="Linde D."/>
            <person name="Babiker R."/>
            <person name="Drula E."/>
            <person name="Ayuso-Fernandez I."/>
            <person name="Pacheco R."/>
            <person name="Padilla G."/>
            <person name="Ferreira P."/>
            <person name="Barriuso J."/>
            <person name="Kellner H."/>
            <person name="Castanera R."/>
            <person name="Alfaro M."/>
            <person name="Ramirez L."/>
            <person name="Pisabarro A.G."/>
            <person name="Kuo A."/>
            <person name="Tritt A."/>
            <person name="Lipzen A."/>
            <person name="He G."/>
            <person name="Yan M."/>
            <person name="Ng V."/>
            <person name="Cullen D."/>
            <person name="Martin F."/>
            <person name="Rosso M.-N."/>
            <person name="Henrissat B."/>
            <person name="Hibbett D."/>
            <person name="Martinez A.T."/>
            <person name="Grigoriev I.V."/>
        </authorList>
    </citation>
    <scope>NUCLEOTIDE SEQUENCE</scope>
    <source>
        <strain evidence="1">CIRM-BRFM 674</strain>
    </source>
</reference>